<evidence type="ECO:0000259" key="11">
    <source>
        <dbReference type="Pfam" id="PF04561"/>
    </source>
</evidence>
<dbReference type="GO" id="GO:0006351">
    <property type="term" value="P:DNA-templated transcription"/>
    <property type="evidence" value="ECO:0007669"/>
    <property type="project" value="UniProtKB-UniRule"/>
</dbReference>
<dbReference type="SUPFAM" id="SSF64484">
    <property type="entry name" value="beta and beta-prime subunits of DNA dependent RNA-polymerase"/>
    <property type="match status" value="1"/>
</dbReference>
<dbReference type="InterPro" id="IPR019462">
    <property type="entry name" value="DNA-dir_RNA_pol_bsu_external_1"/>
</dbReference>
<dbReference type="Gene3D" id="3.90.1100.10">
    <property type="match status" value="1"/>
</dbReference>
<comment type="function">
    <text evidence="6 8">DNA-dependent RNA polymerase catalyzes the transcription of DNA into RNA using the four ribonucleoside triphosphates as substrates.</text>
</comment>
<comment type="caution">
    <text evidence="15">The sequence shown here is derived from an EMBL/GenBank/DDBJ whole genome shotgun (WGS) entry which is preliminary data.</text>
</comment>
<evidence type="ECO:0000256" key="1">
    <source>
        <dbReference type="ARBA" id="ARBA00022478"/>
    </source>
</evidence>
<evidence type="ECO:0000256" key="4">
    <source>
        <dbReference type="ARBA" id="ARBA00023163"/>
    </source>
</evidence>
<dbReference type="CDD" id="cd00653">
    <property type="entry name" value="RNA_pol_B_RPB2"/>
    <property type="match status" value="1"/>
</dbReference>
<evidence type="ECO:0000259" key="13">
    <source>
        <dbReference type="Pfam" id="PF04565"/>
    </source>
</evidence>
<dbReference type="GO" id="GO:0003899">
    <property type="term" value="F:DNA-directed RNA polymerase activity"/>
    <property type="evidence" value="ECO:0007669"/>
    <property type="project" value="UniProtKB-UniRule"/>
</dbReference>
<gene>
    <name evidence="6" type="primary">rpoB</name>
    <name evidence="15" type="ORF">UU70_C0025G0002</name>
</gene>
<feature type="domain" description="RNA polymerase Rpb2" evidence="10">
    <location>
        <begin position="1012"/>
        <end position="1087"/>
    </location>
</feature>
<dbReference type="AlphaFoldDB" id="A0A0G0WJF4"/>
<dbReference type="HAMAP" id="MF_01321">
    <property type="entry name" value="RNApol_bact_RpoB"/>
    <property type="match status" value="1"/>
</dbReference>
<dbReference type="Gene3D" id="2.40.270.10">
    <property type="entry name" value="DNA-directed RNA polymerase, subunit 2, domain 6"/>
    <property type="match status" value="3"/>
</dbReference>
<feature type="domain" description="DNA-directed RNA polymerase subunit 2 hybrid-binding" evidence="9">
    <location>
        <begin position="602"/>
        <end position="1010"/>
    </location>
</feature>
<evidence type="ECO:0000256" key="7">
    <source>
        <dbReference type="RuleBase" id="RU000434"/>
    </source>
</evidence>
<protein>
    <recommendedName>
        <fullName evidence="6 8">DNA-directed RNA polymerase subunit beta</fullName>
        <shortName evidence="6">RNAP subunit beta</shortName>
        <ecNumber evidence="6 8">2.7.7.6</ecNumber>
    </recommendedName>
    <alternativeName>
        <fullName evidence="6">RNA polymerase subunit beta</fullName>
    </alternativeName>
    <alternativeName>
        <fullName evidence="6">Transcriptase subunit beta</fullName>
    </alternativeName>
</protein>
<dbReference type="Pfam" id="PF00562">
    <property type="entry name" value="RNA_pol_Rpb2_6"/>
    <property type="match status" value="1"/>
</dbReference>
<dbReference type="InterPro" id="IPR007641">
    <property type="entry name" value="RNA_pol_Rpb2_7"/>
</dbReference>
<dbReference type="Gene3D" id="3.90.1110.10">
    <property type="entry name" value="RNA polymerase Rpb2, domain 2"/>
    <property type="match status" value="1"/>
</dbReference>
<dbReference type="Pfam" id="PF04560">
    <property type="entry name" value="RNA_pol_Rpb2_7"/>
    <property type="match status" value="1"/>
</dbReference>
<dbReference type="GO" id="GO:0003677">
    <property type="term" value="F:DNA binding"/>
    <property type="evidence" value="ECO:0007669"/>
    <property type="project" value="UniProtKB-UniRule"/>
</dbReference>
<dbReference type="InterPro" id="IPR037033">
    <property type="entry name" value="DNA-dir_RNAP_su2_hyb_sf"/>
</dbReference>
<evidence type="ECO:0000256" key="8">
    <source>
        <dbReference type="RuleBase" id="RU363031"/>
    </source>
</evidence>
<evidence type="ECO:0000313" key="16">
    <source>
        <dbReference type="Proteomes" id="UP000034380"/>
    </source>
</evidence>
<dbReference type="FunFam" id="3.90.1800.10:FF:000001">
    <property type="entry name" value="DNA-directed RNA polymerase subunit beta"/>
    <property type="match status" value="1"/>
</dbReference>
<feature type="domain" description="RNA polymerase Rpb2" evidence="13">
    <location>
        <begin position="396"/>
        <end position="464"/>
    </location>
</feature>
<comment type="subunit">
    <text evidence="6 8">The RNAP catalytic core consists of 2 alpha, 1 beta, 1 beta' and 1 omega subunit. When a sigma factor is associated with the core the holoenzyme is formed, which can initiate transcription.</text>
</comment>
<evidence type="ECO:0000256" key="5">
    <source>
        <dbReference type="ARBA" id="ARBA00048552"/>
    </source>
</evidence>
<dbReference type="InterPro" id="IPR042107">
    <property type="entry name" value="DNA-dir_RNA_pol_bsu_ext_1_sf"/>
</dbReference>
<evidence type="ECO:0000259" key="9">
    <source>
        <dbReference type="Pfam" id="PF00562"/>
    </source>
</evidence>
<dbReference type="GO" id="GO:0032549">
    <property type="term" value="F:ribonucleoside binding"/>
    <property type="evidence" value="ECO:0007669"/>
    <property type="project" value="InterPro"/>
</dbReference>
<dbReference type="PANTHER" id="PTHR20856">
    <property type="entry name" value="DNA-DIRECTED RNA POLYMERASE I SUBUNIT 2"/>
    <property type="match status" value="1"/>
</dbReference>
<dbReference type="EMBL" id="LCBQ01000025">
    <property type="protein sequence ID" value="KKS13019.1"/>
    <property type="molecule type" value="Genomic_DNA"/>
</dbReference>
<keyword evidence="4 6" id="KW-0804">Transcription</keyword>
<dbReference type="Gene3D" id="3.90.1800.10">
    <property type="entry name" value="RNA polymerase alpha subunit dimerisation domain"/>
    <property type="match status" value="1"/>
</dbReference>
<dbReference type="Proteomes" id="UP000034380">
    <property type="component" value="Unassembled WGS sequence"/>
</dbReference>
<accession>A0A0G0WJF4</accession>
<feature type="domain" description="RNA polymerase Rpb2" evidence="11">
    <location>
        <begin position="153"/>
        <end position="337"/>
    </location>
</feature>
<dbReference type="Pfam" id="PF04563">
    <property type="entry name" value="RNA_pol_Rpb2_1"/>
    <property type="match status" value="1"/>
</dbReference>
<keyword evidence="1 6" id="KW-0240">DNA-directed RNA polymerase</keyword>
<dbReference type="InterPro" id="IPR037034">
    <property type="entry name" value="RNA_pol_Rpb2_2_sf"/>
</dbReference>
<dbReference type="InterPro" id="IPR015712">
    <property type="entry name" value="DNA-dir_RNA_pol_su2"/>
</dbReference>
<dbReference type="NCBIfam" id="NF001616">
    <property type="entry name" value="PRK00405.1"/>
    <property type="match status" value="1"/>
</dbReference>
<dbReference type="InterPro" id="IPR014724">
    <property type="entry name" value="RNA_pol_RPB2_OB-fold"/>
</dbReference>
<keyword evidence="2 6" id="KW-0808">Transferase</keyword>
<evidence type="ECO:0000256" key="3">
    <source>
        <dbReference type="ARBA" id="ARBA00022695"/>
    </source>
</evidence>
<dbReference type="NCBIfam" id="TIGR02013">
    <property type="entry name" value="rpoB"/>
    <property type="match status" value="1"/>
</dbReference>
<dbReference type="InterPro" id="IPR007644">
    <property type="entry name" value="RNA_pol_bsu_protrusion"/>
</dbReference>
<dbReference type="Gene3D" id="2.40.50.100">
    <property type="match status" value="1"/>
</dbReference>
<dbReference type="GO" id="GO:0000428">
    <property type="term" value="C:DNA-directed RNA polymerase complex"/>
    <property type="evidence" value="ECO:0007669"/>
    <property type="project" value="UniProtKB-KW"/>
</dbReference>
<dbReference type="Gene3D" id="2.30.150.10">
    <property type="entry name" value="DNA-directed RNA polymerase, beta subunit, external 1 domain"/>
    <property type="match status" value="1"/>
</dbReference>
<evidence type="ECO:0000259" key="12">
    <source>
        <dbReference type="Pfam" id="PF04563"/>
    </source>
</evidence>
<name>A0A0G0WJF4_9BACT</name>
<proteinExistence type="inferred from homology"/>
<feature type="domain" description="DNA-directed RNA polymerase beta subunit external 1" evidence="14">
    <location>
        <begin position="474"/>
        <end position="539"/>
    </location>
</feature>
<dbReference type="InterPro" id="IPR007121">
    <property type="entry name" value="RNA_pol_bsu_CS"/>
</dbReference>
<evidence type="ECO:0000313" key="15">
    <source>
        <dbReference type="EMBL" id="KKS13019.1"/>
    </source>
</evidence>
<comment type="catalytic activity">
    <reaction evidence="5 6 8">
        <text>RNA(n) + a ribonucleoside 5'-triphosphate = RNA(n+1) + diphosphate</text>
        <dbReference type="Rhea" id="RHEA:21248"/>
        <dbReference type="Rhea" id="RHEA-COMP:14527"/>
        <dbReference type="Rhea" id="RHEA-COMP:17342"/>
        <dbReference type="ChEBI" id="CHEBI:33019"/>
        <dbReference type="ChEBI" id="CHEBI:61557"/>
        <dbReference type="ChEBI" id="CHEBI:140395"/>
        <dbReference type="EC" id="2.7.7.6"/>
    </reaction>
</comment>
<reference evidence="15 16" key="1">
    <citation type="journal article" date="2015" name="Nature">
        <title>rRNA introns, odd ribosomes, and small enigmatic genomes across a large radiation of phyla.</title>
        <authorList>
            <person name="Brown C.T."/>
            <person name="Hug L.A."/>
            <person name="Thomas B.C."/>
            <person name="Sharon I."/>
            <person name="Castelle C.J."/>
            <person name="Singh A."/>
            <person name="Wilkins M.J."/>
            <person name="Williams K.H."/>
            <person name="Banfield J.F."/>
        </authorList>
    </citation>
    <scope>NUCLEOTIDE SEQUENCE [LARGE SCALE GENOMIC DNA]</scope>
</reference>
<dbReference type="Pfam" id="PF10385">
    <property type="entry name" value="RNA_pol_Rpb2_45"/>
    <property type="match status" value="1"/>
</dbReference>
<comment type="similarity">
    <text evidence="6 7">Belongs to the RNA polymerase beta chain family.</text>
</comment>
<dbReference type="InterPro" id="IPR007645">
    <property type="entry name" value="RNA_pol_Rpb2_3"/>
</dbReference>
<dbReference type="Pfam" id="PF04565">
    <property type="entry name" value="RNA_pol_Rpb2_3"/>
    <property type="match status" value="1"/>
</dbReference>
<evidence type="ECO:0000256" key="6">
    <source>
        <dbReference type="HAMAP-Rule" id="MF_01321"/>
    </source>
</evidence>
<dbReference type="PATRIC" id="fig|1619020.3.peg.218"/>
<keyword evidence="3 6" id="KW-0548">Nucleotidyltransferase</keyword>
<dbReference type="InterPro" id="IPR007120">
    <property type="entry name" value="DNA-dir_RNAP_su2_dom"/>
</dbReference>
<dbReference type="InterPro" id="IPR010243">
    <property type="entry name" value="RNA_pol_bsu_bac"/>
</dbReference>
<feature type="domain" description="RNA polymerase beta subunit protrusion" evidence="12">
    <location>
        <begin position="30"/>
        <end position="379"/>
    </location>
</feature>
<evidence type="ECO:0000256" key="2">
    <source>
        <dbReference type="ARBA" id="ARBA00022679"/>
    </source>
</evidence>
<sequence length="1088" mass="121070">MTGTGVPVVIDCMSRKLFSKFGIDQFEAPNLVQVQLDSYKWFLDVGFKELLAEVSPIEDWTAKELQLSFLDYKLEEPKYNERVAIEKNTSYEAPLKVKIGLQNKKTGQYKEQELFLADFPLMTQRGTFIINGVERVVISQLIRSPGALFSLSRSSRQQRFFGAKLIPARGAWLEFETEYNGVISVRIDRKRKVAATALLRALGLAKDEDIKKAFADVDTDPNMKYIMATILQDPSSNEDEGFIELYKRVRPGDPATPDNAKQMIMNLFTNTSRYDLSKVGRFRLNQRFNQNVNYDEAKNRVLRVEDVVLILKEIIRLNNDPTSQPDNIDHLGNRRVKTLGELLQDRLRVAFSRMERNIKDRMSTSDVAMVLPSQLINARPFVAALKEFFASGQLSQFMDQENPLSELEHKRRLTALGPGGLTRERASFEVRDVHPSHYGRICPIATPEGANIGLVGHLAMYSKISPLGFILTPYIKVKDSKITEEVVYMDATEEERYVIAQAGAKVDKSGKLFGDKIPVRIRGEANTAIAKEIDFIDVSPKQQFSVATTLIPFLENDDANRALMGTNMQKQAVPLITPEAPYVGTGMEAKVARDSGMLVIAPEAGTITKIDSGKIVLETENGKEYEFKLLKFQRSNKFTSLNQRPIVTKGEKVKKGQVLADGPSTDGGELALGKNLLVAYMSFEGANFEDAIVLSDRLVKEDVLSSIHVEDYAMDVRDTKLGPELTTYDIPNVAMERLNDLDPDGVVRVGAEVHSQDILIGKISPKGESDLTAEERLLRAIFGDKSRDVKDSSMRLEYGRQGRVVAINVFYRNAEDAEKDGYSTDKLAKPTPGIHINIGDKLDVGVIKHIEVSVAQLRKIQVGDKLAGRHGNKGVISVIMPQEDMPFLADGTPVDIILSPLGVISRMNIGQILESHLGLAAKKLGYKASTPAMAGPGEEVIMEELKKAGFPIDGRQQLYDGKTGLPYSKPVHVGITYFLKLIHMVEDKLHMRSIGPYSLITQQPLGGKAQFGGQRFGEMEVWALEGYGAAHTLQEMLTIKSDDVLGRAKTYESIVNGEEIKAPHLPESFKVLLSEIKGLALNVELMEK</sequence>
<evidence type="ECO:0000259" key="10">
    <source>
        <dbReference type="Pfam" id="PF04560"/>
    </source>
</evidence>
<dbReference type="Gene3D" id="2.40.50.150">
    <property type="match status" value="1"/>
</dbReference>
<organism evidence="15 16">
    <name type="scientific">Candidatus Yanofskybacteria bacterium GW2011_GWA1_41_6</name>
    <dbReference type="NCBI Taxonomy" id="1619020"/>
    <lineage>
        <taxon>Bacteria</taxon>
        <taxon>Candidatus Yanofskyibacteriota</taxon>
    </lineage>
</organism>
<dbReference type="InterPro" id="IPR007642">
    <property type="entry name" value="RNA_pol_Rpb2_2"/>
</dbReference>
<dbReference type="Pfam" id="PF04561">
    <property type="entry name" value="RNA_pol_Rpb2_2"/>
    <property type="match status" value="1"/>
</dbReference>
<evidence type="ECO:0000259" key="14">
    <source>
        <dbReference type="Pfam" id="PF10385"/>
    </source>
</evidence>
<dbReference type="EC" id="2.7.7.6" evidence="6 8"/>
<dbReference type="PROSITE" id="PS01166">
    <property type="entry name" value="RNA_POL_BETA"/>
    <property type="match status" value="1"/>
</dbReference>